<sequence>MTSVQFAGSILIFTASTLSFCVSANEDLADGGVQPNGDSPALSFAVESMSGDKSRLTYGANDGWRVDHRAGGAAVIEAKQVAVAGEMDALQSGRPVSVFVDGPSGFTYVWSPDQGWRFVGRVTKSAP</sequence>
<gene>
    <name evidence="2" type="ORF">LMG27177_05910</name>
</gene>
<name>A0A6J5GRJ3_9BURK</name>
<reference evidence="2 3" key="1">
    <citation type="submission" date="2020-04" db="EMBL/GenBank/DDBJ databases">
        <authorList>
            <person name="De Canck E."/>
        </authorList>
    </citation>
    <scope>NUCLEOTIDE SEQUENCE [LARGE SCALE GENOMIC DNA]</scope>
    <source>
        <strain evidence="2 3">LMG 27177</strain>
    </source>
</reference>
<protein>
    <submittedName>
        <fullName evidence="2">Uncharacterized protein</fullName>
    </submittedName>
</protein>
<evidence type="ECO:0000313" key="3">
    <source>
        <dbReference type="Proteomes" id="UP000494252"/>
    </source>
</evidence>
<feature type="chain" id="PRO_5027117261" evidence="1">
    <location>
        <begin position="25"/>
        <end position="127"/>
    </location>
</feature>
<proteinExistence type="predicted"/>
<organism evidence="2 3">
    <name type="scientific">Paraburkholderia fynbosensis</name>
    <dbReference type="NCBI Taxonomy" id="1200993"/>
    <lineage>
        <taxon>Bacteria</taxon>
        <taxon>Pseudomonadati</taxon>
        <taxon>Pseudomonadota</taxon>
        <taxon>Betaproteobacteria</taxon>
        <taxon>Burkholderiales</taxon>
        <taxon>Burkholderiaceae</taxon>
        <taxon>Paraburkholderia</taxon>
    </lineage>
</organism>
<accession>A0A6J5GRJ3</accession>
<keyword evidence="1" id="KW-0732">Signal</keyword>
<feature type="signal peptide" evidence="1">
    <location>
        <begin position="1"/>
        <end position="24"/>
    </location>
</feature>
<keyword evidence="3" id="KW-1185">Reference proteome</keyword>
<dbReference type="EMBL" id="CADIKI010000022">
    <property type="protein sequence ID" value="CAB3805708.1"/>
    <property type="molecule type" value="Genomic_DNA"/>
</dbReference>
<evidence type="ECO:0000256" key="1">
    <source>
        <dbReference type="SAM" id="SignalP"/>
    </source>
</evidence>
<dbReference type="AlphaFoldDB" id="A0A6J5GRJ3"/>
<dbReference type="Proteomes" id="UP000494252">
    <property type="component" value="Unassembled WGS sequence"/>
</dbReference>
<evidence type="ECO:0000313" key="2">
    <source>
        <dbReference type="EMBL" id="CAB3805708.1"/>
    </source>
</evidence>